<reference evidence="1" key="1">
    <citation type="journal article" date="2015" name="PeerJ">
        <title>First genomic representation of candidate bacterial phylum KSB3 points to enhanced environmental sensing as a trigger of wastewater bulking.</title>
        <authorList>
            <person name="Sekiguchi Y."/>
            <person name="Ohashi A."/>
            <person name="Parks D.H."/>
            <person name="Yamauchi T."/>
            <person name="Tyson G.W."/>
            <person name="Hugenholtz P."/>
        </authorList>
    </citation>
    <scope>NUCLEOTIDE SEQUENCE [LARGE SCALE GENOMIC DNA]</scope>
</reference>
<proteinExistence type="predicted"/>
<protein>
    <submittedName>
        <fullName evidence="1">Uncharacterized protein</fullName>
    </submittedName>
</protein>
<name>A0A081BLP2_9BACT</name>
<dbReference type="EMBL" id="DF820457">
    <property type="protein sequence ID" value="GAK51308.1"/>
    <property type="molecule type" value="Genomic_DNA"/>
</dbReference>
<dbReference type="AlphaFoldDB" id="A0A081BLP2"/>
<sequence>MLKLRCVPVVCSMRLLAMPLLTTTYHAIMARILLRHKNAVCIINTDQNSAKKIKTNKGINTPGGFERRDNDLKVGERMPSDFNIWQDHFRVFLGLQAGRNTSVFTW</sequence>
<evidence type="ECO:0000313" key="2">
    <source>
        <dbReference type="Proteomes" id="UP000030700"/>
    </source>
</evidence>
<dbReference type="HOGENOM" id="CLU_2217829_0_0_0"/>
<keyword evidence="2" id="KW-1185">Reference proteome</keyword>
<gene>
    <name evidence="1" type="ORF">U14_02551</name>
</gene>
<evidence type="ECO:0000313" key="1">
    <source>
        <dbReference type="EMBL" id="GAK51308.1"/>
    </source>
</evidence>
<accession>A0A081BLP2</accession>
<organism evidence="1">
    <name type="scientific">Candidatus Moduliflexus flocculans</name>
    <dbReference type="NCBI Taxonomy" id="1499966"/>
    <lineage>
        <taxon>Bacteria</taxon>
        <taxon>Candidatus Moduliflexota</taxon>
        <taxon>Candidatus Moduliflexia</taxon>
        <taxon>Candidatus Moduliflexales</taxon>
        <taxon>Candidatus Moduliflexaceae</taxon>
    </lineage>
</organism>
<dbReference type="Proteomes" id="UP000030700">
    <property type="component" value="Unassembled WGS sequence"/>
</dbReference>